<evidence type="ECO:0000313" key="1">
    <source>
        <dbReference type="EMBL" id="MBP5856805.1"/>
    </source>
</evidence>
<accession>A0A8J7RYA6</accession>
<gene>
    <name evidence="1" type="ORF">KAJ83_07280</name>
</gene>
<evidence type="ECO:0000313" key="2">
    <source>
        <dbReference type="Proteomes" id="UP000672602"/>
    </source>
</evidence>
<comment type="caution">
    <text evidence="1">The sequence shown here is derived from an EMBL/GenBank/DDBJ whole genome shotgun (WGS) entry which is preliminary data.</text>
</comment>
<dbReference type="Proteomes" id="UP000672602">
    <property type="component" value="Unassembled WGS sequence"/>
</dbReference>
<dbReference type="RefSeq" id="WP_210681397.1">
    <property type="nucleotide sequence ID" value="NZ_JAGMWN010000003.1"/>
</dbReference>
<protein>
    <submittedName>
        <fullName evidence="1">Uncharacterized protein</fullName>
    </submittedName>
</protein>
<sequence>MGRLKHRAFEAEEAKRRRTRLGDLTAHGADIFCRCNRCGHSAVLGLDMLLARFGPQQDVPGLGLFLRCRGCGSKDVATRPDWPCFDATGYHPTADVEVME</sequence>
<name>A0A8J7RYA6_9PROT</name>
<dbReference type="AlphaFoldDB" id="A0A8J7RYA6"/>
<organism evidence="1 2">
    <name type="scientific">Marivibrio halodurans</name>
    <dbReference type="NCBI Taxonomy" id="2039722"/>
    <lineage>
        <taxon>Bacteria</taxon>
        <taxon>Pseudomonadati</taxon>
        <taxon>Pseudomonadota</taxon>
        <taxon>Alphaproteobacteria</taxon>
        <taxon>Rhodospirillales</taxon>
        <taxon>Rhodospirillaceae</taxon>
        <taxon>Marivibrio</taxon>
    </lineage>
</organism>
<reference evidence="1" key="1">
    <citation type="submission" date="2021-04" db="EMBL/GenBank/DDBJ databases">
        <authorList>
            <person name="Zhang D.-C."/>
        </authorList>
    </citation>
    <scope>NUCLEOTIDE SEQUENCE</scope>
    <source>
        <strain evidence="1">CGMCC 1.15697</strain>
    </source>
</reference>
<keyword evidence="2" id="KW-1185">Reference proteome</keyword>
<dbReference type="EMBL" id="JAGMWN010000003">
    <property type="protein sequence ID" value="MBP5856805.1"/>
    <property type="molecule type" value="Genomic_DNA"/>
</dbReference>
<proteinExistence type="predicted"/>